<accession>A0ACC0AEE3</accession>
<organism evidence="1 2">
    <name type="scientific">Catharanthus roseus</name>
    <name type="common">Madagascar periwinkle</name>
    <name type="synonym">Vinca rosea</name>
    <dbReference type="NCBI Taxonomy" id="4058"/>
    <lineage>
        <taxon>Eukaryota</taxon>
        <taxon>Viridiplantae</taxon>
        <taxon>Streptophyta</taxon>
        <taxon>Embryophyta</taxon>
        <taxon>Tracheophyta</taxon>
        <taxon>Spermatophyta</taxon>
        <taxon>Magnoliopsida</taxon>
        <taxon>eudicotyledons</taxon>
        <taxon>Gunneridae</taxon>
        <taxon>Pentapetalae</taxon>
        <taxon>asterids</taxon>
        <taxon>lamiids</taxon>
        <taxon>Gentianales</taxon>
        <taxon>Apocynaceae</taxon>
        <taxon>Rauvolfioideae</taxon>
        <taxon>Vinceae</taxon>
        <taxon>Catharanthinae</taxon>
        <taxon>Catharanthus</taxon>
    </lineage>
</organism>
<reference evidence="2" key="1">
    <citation type="journal article" date="2023" name="Nat. Plants">
        <title>Single-cell RNA sequencing provides a high-resolution roadmap for understanding the multicellular compartmentation of specialized metabolism.</title>
        <authorList>
            <person name="Sun S."/>
            <person name="Shen X."/>
            <person name="Li Y."/>
            <person name="Li Y."/>
            <person name="Wang S."/>
            <person name="Li R."/>
            <person name="Zhang H."/>
            <person name="Shen G."/>
            <person name="Guo B."/>
            <person name="Wei J."/>
            <person name="Xu J."/>
            <person name="St-Pierre B."/>
            <person name="Chen S."/>
            <person name="Sun C."/>
        </authorList>
    </citation>
    <scope>NUCLEOTIDE SEQUENCE [LARGE SCALE GENOMIC DNA]</scope>
</reference>
<evidence type="ECO:0000313" key="2">
    <source>
        <dbReference type="Proteomes" id="UP001060085"/>
    </source>
</evidence>
<protein>
    <submittedName>
        <fullName evidence="1">Uncharacterized protein</fullName>
    </submittedName>
</protein>
<gene>
    <name evidence="1" type="ORF">M9H77_27977</name>
</gene>
<dbReference type="Proteomes" id="UP001060085">
    <property type="component" value="Linkage Group LG06"/>
</dbReference>
<comment type="caution">
    <text evidence="1">The sequence shown here is derived from an EMBL/GenBank/DDBJ whole genome shotgun (WGS) entry which is preliminary data.</text>
</comment>
<keyword evidence="2" id="KW-1185">Reference proteome</keyword>
<evidence type="ECO:0000313" key="1">
    <source>
        <dbReference type="EMBL" id="KAI5659184.1"/>
    </source>
</evidence>
<dbReference type="EMBL" id="CM044706">
    <property type="protein sequence ID" value="KAI5659184.1"/>
    <property type="molecule type" value="Genomic_DNA"/>
</dbReference>
<sequence length="244" mass="28563">MWCLYRMVYLPTSYLYGKRYVGPINATVLSLRRELYEQPYNFIDWNLARNQCAKEDLYYPHPLIQDVLWAGLHKVAEPLLMQWPLSKLRQKALKVVMQHIHYEDENTNYVCLGPVSKVLNMLCCWVEDPNSIVIKQHLSRIKDYLWVAEDGMKMKGYNGSQLWDVAFAIQAIIATNLPDEYGLMLKKAHKFLKLSQMKENSSGNVGYWYRHISKGGWPFSTQDQGWPVSDTTSEGLKVRIYHKH</sequence>
<proteinExistence type="predicted"/>
<name>A0ACC0AEE3_CATRO</name>